<proteinExistence type="predicted"/>
<accession>A0ABS5VSD9</accession>
<sequence>MEEIEPQLLRIGGSQMDLYHGLLSPDRISDEIIEYLQQNCLLEKNVYLEWLNQNDGFRLLTLSDGSIWVLREGKEKDKYVHVHPGRYSPQTLRVKASVLKTAIAVKIHVRDHPDITVNTELLNKIRKLIKLSPLKGLQESKHLTDVLALLSGRESFNELK</sequence>
<organism evidence="1 2">
    <name type="scientific">Chryseosolibacter indicus</name>
    <dbReference type="NCBI Taxonomy" id="2782351"/>
    <lineage>
        <taxon>Bacteria</taxon>
        <taxon>Pseudomonadati</taxon>
        <taxon>Bacteroidota</taxon>
        <taxon>Cytophagia</taxon>
        <taxon>Cytophagales</taxon>
        <taxon>Chryseotaleaceae</taxon>
        <taxon>Chryseosolibacter</taxon>
    </lineage>
</organism>
<dbReference type="EMBL" id="JAHESD010000025">
    <property type="protein sequence ID" value="MBT1704111.1"/>
    <property type="molecule type" value="Genomic_DNA"/>
</dbReference>
<comment type="caution">
    <text evidence="1">The sequence shown here is derived from an EMBL/GenBank/DDBJ whole genome shotgun (WGS) entry which is preliminary data.</text>
</comment>
<gene>
    <name evidence="1" type="ORF">KK060_12530</name>
</gene>
<evidence type="ECO:0000313" key="2">
    <source>
        <dbReference type="Proteomes" id="UP000772618"/>
    </source>
</evidence>
<name>A0ABS5VSD9_9BACT</name>
<reference evidence="1 2" key="1">
    <citation type="submission" date="2021-05" db="EMBL/GenBank/DDBJ databases">
        <title>A Polyphasic approach of four new species of the genus Ohtaekwangia: Ohtaekwangia histidinii sp. nov., Ohtaekwangia cretensis sp. nov., Ohtaekwangia indiensis sp. nov., Ohtaekwangia reichenbachii sp. nov. from diverse environment.</title>
        <authorList>
            <person name="Octaviana S."/>
        </authorList>
    </citation>
    <scope>NUCLEOTIDE SEQUENCE [LARGE SCALE GENOMIC DNA]</scope>
    <source>
        <strain evidence="1 2">PWU20</strain>
    </source>
</reference>
<protein>
    <submittedName>
        <fullName evidence="1">Uncharacterized protein</fullName>
    </submittedName>
</protein>
<dbReference type="Proteomes" id="UP000772618">
    <property type="component" value="Unassembled WGS sequence"/>
</dbReference>
<evidence type="ECO:0000313" key="1">
    <source>
        <dbReference type="EMBL" id="MBT1704111.1"/>
    </source>
</evidence>
<keyword evidence="2" id="KW-1185">Reference proteome</keyword>